<feature type="transmembrane region" description="Helical" evidence="6">
    <location>
        <begin position="115"/>
        <end position="136"/>
    </location>
</feature>
<evidence type="ECO:0000313" key="7">
    <source>
        <dbReference type="EMBL" id="GIG88701.1"/>
    </source>
</evidence>
<organism evidence="7 8">
    <name type="scientific">Plantactinospora endophytica</name>
    <dbReference type="NCBI Taxonomy" id="673535"/>
    <lineage>
        <taxon>Bacteria</taxon>
        <taxon>Bacillati</taxon>
        <taxon>Actinomycetota</taxon>
        <taxon>Actinomycetes</taxon>
        <taxon>Micromonosporales</taxon>
        <taxon>Micromonosporaceae</taxon>
        <taxon>Plantactinospora</taxon>
    </lineage>
</organism>
<evidence type="ECO:0000256" key="3">
    <source>
        <dbReference type="ARBA" id="ARBA00022692"/>
    </source>
</evidence>
<feature type="transmembrane region" description="Helical" evidence="6">
    <location>
        <begin position="40"/>
        <end position="68"/>
    </location>
</feature>
<feature type="transmembrane region" description="Helical" evidence="6">
    <location>
        <begin position="193"/>
        <end position="211"/>
    </location>
</feature>
<dbReference type="PANTHER" id="PTHR30086">
    <property type="entry name" value="ARGININE EXPORTER PROTEIN ARGO"/>
    <property type="match status" value="1"/>
</dbReference>
<feature type="transmembrane region" description="Helical" evidence="6">
    <location>
        <begin position="74"/>
        <end position="94"/>
    </location>
</feature>
<keyword evidence="2" id="KW-1003">Cell membrane</keyword>
<dbReference type="EMBL" id="BONW01000016">
    <property type="protein sequence ID" value="GIG88701.1"/>
    <property type="molecule type" value="Genomic_DNA"/>
</dbReference>
<gene>
    <name evidence="7" type="ORF">Pen02_36370</name>
</gene>
<evidence type="ECO:0000313" key="8">
    <source>
        <dbReference type="Proteomes" id="UP000646749"/>
    </source>
</evidence>
<evidence type="ECO:0000256" key="1">
    <source>
        <dbReference type="ARBA" id="ARBA00004651"/>
    </source>
</evidence>
<evidence type="ECO:0000256" key="5">
    <source>
        <dbReference type="ARBA" id="ARBA00023136"/>
    </source>
</evidence>
<comment type="subcellular location">
    <subcellularLocation>
        <location evidence="1">Cell membrane</location>
        <topology evidence="1">Multi-pass membrane protein</topology>
    </subcellularLocation>
</comment>
<dbReference type="InterPro" id="IPR001123">
    <property type="entry name" value="LeuE-type"/>
</dbReference>
<keyword evidence="3 6" id="KW-0812">Transmembrane</keyword>
<keyword evidence="8" id="KW-1185">Reference proteome</keyword>
<comment type="caution">
    <text evidence="7">The sequence shown here is derived from an EMBL/GenBank/DDBJ whole genome shotgun (WGS) entry which is preliminary data.</text>
</comment>
<evidence type="ECO:0000256" key="4">
    <source>
        <dbReference type="ARBA" id="ARBA00022989"/>
    </source>
</evidence>
<feature type="transmembrane region" description="Helical" evidence="6">
    <location>
        <begin position="156"/>
        <end position="181"/>
    </location>
</feature>
<dbReference type="Pfam" id="PF01810">
    <property type="entry name" value="LysE"/>
    <property type="match status" value="1"/>
</dbReference>
<dbReference type="PANTHER" id="PTHR30086:SF20">
    <property type="entry name" value="ARGININE EXPORTER PROTEIN ARGO-RELATED"/>
    <property type="match status" value="1"/>
</dbReference>
<dbReference type="Proteomes" id="UP000646749">
    <property type="component" value="Unassembled WGS sequence"/>
</dbReference>
<proteinExistence type="predicted"/>
<dbReference type="RefSeq" id="WP_203867195.1">
    <property type="nucleotide sequence ID" value="NZ_BONW01000016.1"/>
</dbReference>
<protein>
    <submittedName>
        <fullName evidence="7">Lysine transporter LysE</fullName>
    </submittedName>
</protein>
<accession>A0ABQ4E1X0</accession>
<dbReference type="PIRSF" id="PIRSF006324">
    <property type="entry name" value="LeuE"/>
    <property type="match status" value="1"/>
</dbReference>
<keyword evidence="4 6" id="KW-1133">Transmembrane helix</keyword>
<evidence type="ECO:0000256" key="6">
    <source>
        <dbReference type="SAM" id="Phobius"/>
    </source>
</evidence>
<feature type="transmembrane region" description="Helical" evidence="6">
    <location>
        <begin position="6"/>
        <end position="28"/>
    </location>
</feature>
<name>A0ABQ4E1X0_9ACTN</name>
<keyword evidence="5 6" id="KW-0472">Membrane</keyword>
<sequence>MDLALVGAFVVAVFLLTVAPGPDMLFVVANALAGGRRAGLVAALGMSTGLALHTFAAALGLSALLAAAPQALDAVRLLGAAFLVYLAVNSWRSARTADGPTAATVPAPRRPLRKVYLLATLTNVGNPKIVLFYLAFLPQFLTTSDPAAWPVWTQLLVLGAVFIGVGLPVDAVVGLTAGSLAERLFRWPSFRRRLERISALIFGGLAVRLLLDARNA</sequence>
<reference evidence="7 8" key="1">
    <citation type="submission" date="2021-01" db="EMBL/GenBank/DDBJ databases">
        <title>Whole genome shotgun sequence of Plantactinospora endophytica NBRC 110450.</title>
        <authorList>
            <person name="Komaki H."/>
            <person name="Tamura T."/>
        </authorList>
    </citation>
    <scope>NUCLEOTIDE SEQUENCE [LARGE SCALE GENOMIC DNA]</scope>
    <source>
        <strain evidence="7 8">NBRC 110450</strain>
    </source>
</reference>
<evidence type="ECO:0000256" key="2">
    <source>
        <dbReference type="ARBA" id="ARBA00022475"/>
    </source>
</evidence>